<evidence type="ECO:0000313" key="4">
    <source>
        <dbReference type="Proteomes" id="UP000713880"/>
    </source>
</evidence>
<dbReference type="Proteomes" id="UP000713880">
    <property type="component" value="Unassembled WGS sequence"/>
</dbReference>
<accession>A0A938X2N3</accession>
<evidence type="ECO:0000259" key="2">
    <source>
        <dbReference type="Pfam" id="PF13349"/>
    </source>
</evidence>
<dbReference type="Pfam" id="PF13349">
    <property type="entry name" value="DUF4097"/>
    <property type="match status" value="1"/>
</dbReference>
<keyword evidence="4" id="KW-1185">Reference proteome</keyword>
<evidence type="ECO:0000313" key="3">
    <source>
        <dbReference type="EMBL" id="MBM6827317.1"/>
    </source>
</evidence>
<protein>
    <submittedName>
        <fullName evidence="3">DUF4097 family beta strand repeat protein</fullName>
    </submittedName>
</protein>
<organism evidence="3 4">
    <name type="scientific">Mordavella massiliensis</name>
    <dbReference type="NCBI Taxonomy" id="1871024"/>
    <lineage>
        <taxon>Bacteria</taxon>
        <taxon>Bacillati</taxon>
        <taxon>Bacillota</taxon>
        <taxon>Clostridia</taxon>
        <taxon>Eubacteriales</taxon>
        <taxon>Clostridiaceae</taxon>
        <taxon>Mordavella</taxon>
    </lineage>
</organism>
<feature type="region of interest" description="Disordered" evidence="1">
    <location>
        <begin position="283"/>
        <end position="302"/>
    </location>
</feature>
<proteinExistence type="predicted"/>
<reference evidence="3" key="2">
    <citation type="journal article" date="2021" name="Sci. Rep.">
        <title>The distribution of antibiotic resistance genes in chicken gut microbiota commensals.</title>
        <authorList>
            <person name="Juricova H."/>
            <person name="Matiasovicova J."/>
            <person name="Kubasova T."/>
            <person name="Cejkova D."/>
            <person name="Rychlik I."/>
        </authorList>
    </citation>
    <scope>NUCLEOTIDE SEQUENCE</scope>
    <source>
        <strain evidence="3">An420c</strain>
    </source>
</reference>
<comment type="caution">
    <text evidence="3">The sequence shown here is derived from an EMBL/GenBank/DDBJ whole genome shotgun (WGS) entry which is preliminary data.</text>
</comment>
<sequence>MKKGWKIFWIVCGSLAGLGLVLCMASLALGVTTDQIRLRIGDGIGIHTHGFFKFADEEDPDGQDFDRDLRETYNGVENIEAFVYAGKVKILPGDVDEVTVETSRINQELHLKIDQDGDCLTLDTDDDVWGVNSGGEEGEICIYIPRGQSLGTIDFELDAGTLYIEDICAGELKVDAGAGEASLQNIQASTADIDCGVGSVTGNGCISSELDADVGVGSLEFTLAGTETDYDYAISVGVGEVKCGGSRYSGLGFAKEIDNHAGRTVEIDCGAGSAAVSFDGTAHHDWGEGHHQEWGNGAHHAE</sequence>
<dbReference type="InterPro" id="IPR025164">
    <property type="entry name" value="Toastrack_DUF4097"/>
</dbReference>
<reference evidence="3" key="1">
    <citation type="submission" date="2020-08" db="EMBL/GenBank/DDBJ databases">
        <authorList>
            <person name="Cejkova D."/>
            <person name="Kubasova T."/>
            <person name="Jahodarova E."/>
            <person name="Rychlik I."/>
        </authorList>
    </citation>
    <scope>NUCLEOTIDE SEQUENCE</scope>
    <source>
        <strain evidence="3">An420c</strain>
    </source>
</reference>
<gene>
    <name evidence="3" type="ORF">H6A13_09470</name>
</gene>
<feature type="domain" description="DUF4097" evidence="2">
    <location>
        <begin position="85"/>
        <end position="211"/>
    </location>
</feature>
<name>A0A938X2N3_9CLOT</name>
<dbReference type="EMBL" id="JACJLV010000031">
    <property type="protein sequence ID" value="MBM6827317.1"/>
    <property type="molecule type" value="Genomic_DNA"/>
</dbReference>
<dbReference type="RefSeq" id="WP_204909337.1">
    <property type="nucleotide sequence ID" value="NZ_JACJLV010000031.1"/>
</dbReference>
<evidence type="ECO:0000256" key="1">
    <source>
        <dbReference type="SAM" id="MobiDB-lite"/>
    </source>
</evidence>
<dbReference type="AlphaFoldDB" id="A0A938X2N3"/>